<evidence type="ECO:0000256" key="1">
    <source>
        <dbReference type="ARBA" id="ARBA00001957"/>
    </source>
</evidence>
<dbReference type="Pfam" id="PF00550">
    <property type="entry name" value="PP-binding"/>
    <property type="match status" value="1"/>
</dbReference>
<dbReference type="AlphaFoldDB" id="A0A101NHW0"/>
<organism evidence="3 4">
    <name type="scientific">Streptomyces cellostaticus</name>
    <dbReference type="NCBI Taxonomy" id="67285"/>
    <lineage>
        <taxon>Bacteria</taxon>
        <taxon>Bacillati</taxon>
        <taxon>Actinomycetota</taxon>
        <taxon>Actinomycetes</taxon>
        <taxon>Kitasatosporales</taxon>
        <taxon>Streptomycetaceae</taxon>
        <taxon>Streptomyces</taxon>
    </lineage>
</organism>
<name>A0A101NHW0_9ACTN</name>
<dbReference type="Pfam" id="PF00501">
    <property type="entry name" value="AMP-binding"/>
    <property type="match status" value="1"/>
</dbReference>
<accession>A0A101NHW0</accession>
<sequence length="1003" mass="108916">MNNQSVAFAVVGRLDPAELERALSVLLRRHEALRTVYCSDGTRMVKRVIDPEEFQLSIAQVVLPHEPTEDDLAPVTARPFDLNGRPMLRAALFRGPDTDVFCVTAHHLIFDGLSSAVFLEEFAAAYGQVAEGRPVLGGTEAQPSRPSLAFWQEELAGASTDDLELACAAPEPDRPTLAGAQISRSLSPQVVAAVRKLGDELHAPESVILLAAYYALLEGHGAGPDLIVGSPVDVRAEHAARAIGYHVNYVPLRLRVDQEERVRDLVLRSNETLLAAASHADVPVDAHADLMPRSRSGRRATPFRYVFQCRAGNDLAEFRIGGLVARPFLPGNGFSKFDIDFSVAVTDDSIEVRARYRTELFEQSDAELLLARYEAVLSSFVDDADGRVGDVRMWSARDREVIGAANDTVQPVEPASVLRAVQDRVGRTPDAVAVVDGEQLVTYRRLWNAAHDICELIRSTGLGASDVVAVALPRSAELVAAVLGAWLAGAAYLPIDSAHPEERIRYQLSDSAAKVLLATEDMAHFADGGLTVLTVPTVNGASDSEVIGTRPVVVDPAACAYLIYTSGSTGRPKGTRVSHLALANLTMHFVEELGAAATDTMLWLTTFAFDISGLELFVPLVSGGRLVPAPDAARSDGRVLRELVERHGVRFIQATPTTWRLVIDRVEGSLGGRTVLAGGEPVPVWLAQRLVAAGSEFHHVYGPTETTIWSTSRVVSDETEARLDVGRPIRNTQVLILDQYGRNLPLGVRGELCIAGAGVAIGYHDRPELNAQRFGEHREFGRYYRTGDVARWRENGVLDLFGRSDRQVKLRGNRIELGEIEATLLAHPEVGAAAVIMIGDPSADAVLIGCLEPADGSLDIESVWEHARAHLSRSMLPGDFFTVDALPVNGSGKVDYPALTRLVAERREHAAGARLELDHPDLDDELTAQLTALWRTILKREDITADADFFEYGGNSMLAAWAMQELQNMSGISLSLAEMFERPTPRGLAVRVRDTAREESATG</sequence>
<dbReference type="GO" id="GO:0003824">
    <property type="term" value="F:catalytic activity"/>
    <property type="evidence" value="ECO:0007669"/>
    <property type="project" value="InterPro"/>
</dbReference>
<reference evidence="3 4" key="1">
    <citation type="submission" date="2015-10" db="EMBL/GenBank/DDBJ databases">
        <title>Draft genome sequence of Streptomyces cellostaticus DSM 40189, type strain for the species Streptomyces cellostaticus.</title>
        <authorList>
            <person name="Ruckert C."/>
            <person name="Winkler A."/>
            <person name="Kalinowski J."/>
            <person name="Kampfer P."/>
            <person name="Glaeser S."/>
        </authorList>
    </citation>
    <scope>NUCLEOTIDE SEQUENCE [LARGE SCALE GENOMIC DNA]</scope>
    <source>
        <strain evidence="3 4">DSM 40189</strain>
    </source>
</reference>
<dbReference type="Pfam" id="PF00668">
    <property type="entry name" value="Condensation"/>
    <property type="match status" value="1"/>
</dbReference>
<gene>
    <name evidence="3" type="ORF">AQI88_27355</name>
</gene>
<dbReference type="PANTHER" id="PTHR45527">
    <property type="entry name" value="NONRIBOSOMAL PEPTIDE SYNTHETASE"/>
    <property type="match status" value="1"/>
</dbReference>
<dbReference type="Gene3D" id="3.30.559.10">
    <property type="entry name" value="Chloramphenicol acetyltransferase-like domain"/>
    <property type="match status" value="1"/>
</dbReference>
<dbReference type="InterPro" id="IPR045851">
    <property type="entry name" value="AMP-bd_C_sf"/>
</dbReference>
<comment type="cofactor">
    <cofactor evidence="1">
        <name>pantetheine 4'-phosphate</name>
        <dbReference type="ChEBI" id="CHEBI:47942"/>
    </cofactor>
</comment>
<dbReference type="SUPFAM" id="SSF52777">
    <property type="entry name" value="CoA-dependent acyltransferases"/>
    <property type="match status" value="2"/>
</dbReference>
<dbReference type="GO" id="GO:0008610">
    <property type="term" value="P:lipid biosynthetic process"/>
    <property type="evidence" value="ECO:0007669"/>
    <property type="project" value="UniProtKB-ARBA"/>
</dbReference>
<dbReference type="InterPro" id="IPR001242">
    <property type="entry name" value="Condensation_dom"/>
</dbReference>
<dbReference type="STRING" id="67285.AQI88_27355"/>
<dbReference type="CDD" id="cd05930">
    <property type="entry name" value="A_NRPS"/>
    <property type="match status" value="1"/>
</dbReference>
<dbReference type="InterPro" id="IPR010071">
    <property type="entry name" value="AA_adenyl_dom"/>
</dbReference>
<dbReference type="SUPFAM" id="SSF56801">
    <property type="entry name" value="Acetyl-CoA synthetase-like"/>
    <property type="match status" value="1"/>
</dbReference>
<proteinExistence type="predicted"/>
<protein>
    <recommendedName>
        <fullName evidence="2">Carrier domain-containing protein</fullName>
    </recommendedName>
</protein>
<dbReference type="GO" id="GO:0031177">
    <property type="term" value="F:phosphopantetheine binding"/>
    <property type="evidence" value="ECO:0007669"/>
    <property type="project" value="TreeGrafter"/>
</dbReference>
<dbReference type="PANTHER" id="PTHR45527:SF1">
    <property type="entry name" value="FATTY ACID SYNTHASE"/>
    <property type="match status" value="1"/>
</dbReference>
<dbReference type="InterPro" id="IPR036736">
    <property type="entry name" value="ACP-like_sf"/>
</dbReference>
<dbReference type="PROSITE" id="PS00455">
    <property type="entry name" value="AMP_BINDING"/>
    <property type="match status" value="1"/>
</dbReference>
<dbReference type="EMBL" id="LMWL01000049">
    <property type="protein sequence ID" value="KUM93480.1"/>
    <property type="molecule type" value="Genomic_DNA"/>
</dbReference>
<dbReference type="GO" id="GO:0044550">
    <property type="term" value="P:secondary metabolite biosynthetic process"/>
    <property type="evidence" value="ECO:0007669"/>
    <property type="project" value="TreeGrafter"/>
</dbReference>
<dbReference type="InterPro" id="IPR000873">
    <property type="entry name" value="AMP-dep_synth/lig_dom"/>
</dbReference>
<dbReference type="Gene3D" id="3.40.50.980">
    <property type="match status" value="2"/>
</dbReference>
<evidence type="ECO:0000259" key="2">
    <source>
        <dbReference type="PROSITE" id="PS50075"/>
    </source>
</evidence>
<dbReference type="InterPro" id="IPR023213">
    <property type="entry name" value="CAT-like_dom_sf"/>
</dbReference>
<keyword evidence="4" id="KW-1185">Reference proteome</keyword>
<dbReference type="SUPFAM" id="SSF47336">
    <property type="entry name" value="ACP-like"/>
    <property type="match status" value="1"/>
</dbReference>
<dbReference type="InterPro" id="IPR025110">
    <property type="entry name" value="AMP-bd_C"/>
</dbReference>
<feature type="domain" description="Carrier" evidence="2">
    <location>
        <begin position="921"/>
        <end position="996"/>
    </location>
</feature>
<dbReference type="Pfam" id="PF13193">
    <property type="entry name" value="AMP-binding_C"/>
    <property type="match status" value="1"/>
</dbReference>
<evidence type="ECO:0000313" key="3">
    <source>
        <dbReference type="EMBL" id="KUM93480.1"/>
    </source>
</evidence>
<dbReference type="Proteomes" id="UP000054241">
    <property type="component" value="Unassembled WGS sequence"/>
</dbReference>
<dbReference type="NCBIfam" id="TIGR01733">
    <property type="entry name" value="AA-adenyl-dom"/>
    <property type="match status" value="1"/>
</dbReference>
<dbReference type="Gene3D" id="3.30.559.30">
    <property type="entry name" value="Nonribosomal peptide synthetase, condensation domain"/>
    <property type="match status" value="1"/>
</dbReference>
<evidence type="ECO:0000313" key="4">
    <source>
        <dbReference type="Proteomes" id="UP000054241"/>
    </source>
</evidence>
<dbReference type="InterPro" id="IPR009081">
    <property type="entry name" value="PP-bd_ACP"/>
</dbReference>
<dbReference type="GO" id="GO:0005737">
    <property type="term" value="C:cytoplasm"/>
    <property type="evidence" value="ECO:0007669"/>
    <property type="project" value="TreeGrafter"/>
</dbReference>
<dbReference type="GO" id="GO:0043041">
    <property type="term" value="P:amino acid activation for nonribosomal peptide biosynthetic process"/>
    <property type="evidence" value="ECO:0007669"/>
    <property type="project" value="TreeGrafter"/>
</dbReference>
<dbReference type="Gene3D" id="1.10.1200.10">
    <property type="entry name" value="ACP-like"/>
    <property type="match status" value="1"/>
</dbReference>
<dbReference type="Gene3D" id="3.30.300.30">
    <property type="match status" value="1"/>
</dbReference>
<dbReference type="PROSITE" id="PS50075">
    <property type="entry name" value="CARRIER"/>
    <property type="match status" value="1"/>
</dbReference>
<comment type="caution">
    <text evidence="3">The sequence shown here is derived from an EMBL/GenBank/DDBJ whole genome shotgun (WGS) entry which is preliminary data.</text>
</comment>
<dbReference type="Gene3D" id="2.30.38.10">
    <property type="entry name" value="Luciferase, Domain 3"/>
    <property type="match status" value="1"/>
</dbReference>
<dbReference type="InterPro" id="IPR020845">
    <property type="entry name" value="AMP-binding_CS"/>
</dbReference>